<dbReference type="Proteomes" id="UP000035642">
    <property type="component" value="Unassembled WGS sequence"/>
</dbReference>
<evidence type="ECO:0000313" key="1">
    <source>
        <dbReference type="Proteomes" id="UP000035642"/>
    </source>
</evidence>
<sequence>MSTAPSTASGLGSYVHHVRHSKRASKRMMANPYACDVHLDELGPDHTIIDFAFISEENFLLVVLLASSGDVQTYCEVASDKARKSLTRRHSLCSQYVEPVTVCLGPEATFAAFGLSDGDILLTPIKTLMDVPWGASRWLPENRSVVISIPSPGVNDCLLTPTCIRCFVTKNPPRPLLVFSNKAGSIMFVDLSSRKCVAELNAPQSIHEVEILQSKDNAEVIVEPASSHLSGNTEGVVLLNSVENFAELYDVLPCVGAPPKKRFKIPPETWMVHYTDSVLFTVSKQAEVRSAVHFGLSAVRLEFSIVKGACGWRPLGFVPLSLRRAHLPSCLLINERGLVRIAQSLSSVLEKVAAEFLFRNQNFSLTSVEHVAKACSLNTSQLQLEIDDLLNIFANHKQEEQLLPEILRIIESDGNSPLRKKVVELYVRRSEVSTSSSDGTCVSEARLAIDNELRKGNEFQMMACAANLDWTGLSDQEVGNSDAPCRNISCGSNGSTAITADGQLLLWGDFTNQQNKTFEASGAGVCFVLNFI</sequence>
<dbReference type="InterPro" id="IPR009091">
    <property type="entry name" value="RCC1/BLIP-II"/>
</dbReference>
<dbReference type="SUPFAM" id="SSF50985">
    <property type="entry name" value="RCC1/BLIP-II"/>
    <property type="match status" value="1"/>
</dbReference>
<dbReference type="WBParaSite" id="ACAC_0000926601-mRNA-1">
    <property type="protein sequence ID" value="ACAC_0000926601-mRNA-1"/>
    <property type="gene ID" value="ACAC_0000926601"/>
</dbReference>
<evidence type="ECO:0000313" key="2">
    <source>
        <dbReference type="WBParaSite" id="ACAC_0000926601-mRNA-1"/>
    </source>
</evidence>
<protein>
    <submittedName>
        <fullName evidence="2">Uncharacterized protein</fullName>
    </submittedName>
</protein>
<keyword evidence="1" id="KW-1185">Reference proteome</keyword>
<reference evidence="1" key="1">
    <citation type="submission" date="2012-09" db="EMBL/GenBank/DDBJ databases">
        <authorList>
            <person name="Martin A.A."/>
        </authorList>
    </citation>
    <scope>NUCLEOTIDE SEQUENCE</scope>
</reference>
<name>A0A0K0DEH9_ANGCA</name>
<reference evidence="2" key="2">
    <citation type="submission" date="2017-02" db="UniProtKB">
        <authorList>
            <consortium name="WormBaseParasite"/>
        </authorList>
    </citation>
    <scope>IDENTIFICATION</scope>
</reference>
<proteinExistence type="predicted"/>
<dbReference type="STRING" id="6313.A0A0K0DEH9"/>
<organism evidence="1 2">
    <name type="scientific">Angiostrongylus cantonensis</name>
    <name type="common">Rat lungworm</name>
    <dbReference type="NCBI Taxonomy" id="6313"/>
    <lineage>
        <taxon>Eukaryota</taxon>
        <taxon>Metazoa</taxon>
        <taxon>Ecdysozoa</taxon>
        <taxon>Nematoda</taxon>
        <taxon>Chromadorea</taxon>
        <taxon>Rhabditida</taxon>
        <taxon>Rhabditina</taxon>
        <taxon>Rhabditomorpha</taxon>
        <taxon>Strongyloidea</taxon>
        <taxon>Metastrongylidae</taxon>
        <taxon>Angiostrongylus</taxon>
    </lineage>
</organism>
<accession>A0A0K0DEH9</accession>
<dbReference type="AlphaFoldDB" id="A0A0K0DEH9"/>